<dbReference type="RefSeq" id="WP_146651644.1">
    <property type="nucleotide sequence ID" value="NZ_CP012333.1"/>
</dbReference>
<organism evidence="1 2">
    <name type="scientific">Labilithrix luteola</name>
    <dbReference type="NCBI Taxonomy" id="1391654"/>
    <lineage>
        <taxon>Bacteria</taxon>
        <taxon>Pseudomonadati</taxon>
        <taxon>Myxococcota</taxon>
        <taxon>Polyangia</taxon>
        <taxon>Polyangiales</taxon>
        <taxon>Labilitrichaceae</taxon>
        <taxon>Labilithrix</taxon>
    </lineage>
</organism>
<dbReference type="PATRIC" id="fig|1391654.3.peg.7108"/>
<dbReference type="OrthoDB" id="8093255at2"/>
<dbReference type="AlphaFoldDB" id="A0A0K1Q4M4"/>
<proteinExistence type="predicted"/>
<dbReference type="EMBL" id="CP012333">
    <property type="protein sequence ID" value="AKV00340.1"/>
    <property type="molecule type" value="Genomic_DNA"/>
</dbReference>
<keyword evidence="2" id="KW-1185">Reference proteome</keyword>
<protein>
    <submittedName>
        <fullName evidence="1">Uncharacterized protein</fullName>
    </submittedName>
</protein>
<reference evidence="1 2" key="1">
    <citation type="submission" date="2015-08" db="EMBL/GenBank/DDBJ databases">
        <authorList>
            <person name="Babu N.S."/>
            <person name="Beckwith C.J."/>
            <person name="Beseler K.G."/>
            <person name="Brison A."/>
            <person name="Carone J.V."/>
            <person name="Caskin T.P."/>
            <person name="Diamond M."/>
            <person name="Durham M.E."/>
            <person name="Foxe J.M."/>
            <person name="Go M."/>
            <person name="Henderson B.A."/>
            <person name="Jones I.B."/>
            <person name="McGettigan J.A."/>
            <person name="Micheletti S.J."/>
            <person name="Nasrallah M.E."/>
            <person name="Ortiz D."/>
            <person name="Piller C.R."/>
            <person name="Privatt S.R."/>
            <person name="Schneider S.L."/>
            <person name="Sharp S."/>
            <person name="Smith T.C."/>
            <person name="Stanton J.D."/>
            <person name="Ullery H.E."/>
            <person name="Wilson R.J."/>
            <person name="Serrano M.G."/>
            <person name="Buck G."/>
            <person name="Lee V."/>
            <person name="Wang Y."/>
            <person name="Carvalho R."/>
            <person name="Voegtly L."/>
            <person name="Shi R."/>
            <person name="Duckworth R."/>
            <person name="Johnson A."/>
            <person name="Loviza R."/>
            <person name="Walstead R."/>
            <person name="Shah Z."/>
            <person name="Kiflezghi M."/>
            <person name="Wade K."/>
            <person name="Ball S.L."/>
            <person name="Bradley K.W."/>
            <person name="Asai D.J."/>
            <person name="Bowman C.A."/>
            <person name="Russell D.A."/>
            <person name="Pope W.H."/>
            <person name="Jacobs-Sera D."/>
            <person name="Hendrix R.W."/>
            <person name="Hatfull G.F."/>
        </authorList>
    </citation>
    <scope>NUCLEOTIDE SEQUENCE [LARGE SCALE GENOMIC DNA]</scope>
    <source>
        <strain evidence="1 2">DSM 27648</strain>
    </source>
</reference>
<accession>A0A0K1Q4M4</accession>
<sequence>MSYLRFEITQTQTLRTLETIWGSSSSDVWTAGAEGVVRHWTNDPLKAWTYVAPFTTVDLHALRGSGASDVWVVGDDAAVFHFDGSAWQPAKLALPAGLRPNLYAVWAVAPDDVWAVGNGIILRSRSKVLRGTQ</sequence>
<dbReference type="Proteomes" id="UP000064967">
    <property type="component" value="Chromosome"/>
</dbReference>
<dbReference type="STRING" id="1391654.AKJ09_07003"/>
<gene>
    <name evidence="1" type="ORF">AKJ09_07003</name>
</gene>
<dbReference type="KEGG" id="llu:AKJ09_07003"/>
<evidence type="ECO:0000313" key="2">
    <source>
        <dbReference type="Proteomes" id="UP000064967"/>
    </source>
</evidence>
<name>A0A0K1Q4M4_9BACT</name>
<evidence type="ECO:0000313" key="1">
    <source>
        <dbReference type="EMBL" id="AKV00340.1"/>
    </source>
</evidence>